<evidence type="ECO:0000313" key="4">
    <source>
        <dbReference type="Proteomes" id="UP000291116"/>
    </source>
</evidence>
<name>A0A448YYG5_9STRA</name>
<dbReference type="Gene3D" id="3.30.40.10">
    <property type="entry name" value="Zinc/RING finger domain, C3HC4 (zinc finger)"/>
    <property type="match status" value="1"/>
</dbReference>
<dbReference type="EMBL" id="CAACVS010000042">
    <property type="protein sequence ID" value="VEU34897.1"/>
    <property type="molecule type" value="Genomic_DNA"/>
</dbReference>
<feature type="compositionally biased region" description="Basic and acidic residues" evidence="2">
    <location>
        <begin position="427"/>
        <end position="439"/>
    </location>
</feature>
<feature type="compositionally biased region" description="Basic and acidic residues" evidence="2">
    <location>
        <begin position="339"/>
        <end position="362"/>
    </location>
</feature>
<dbReference type="OrthoDB" id="49680at2759"/>
<feature type="compositionally biased region" description="Acidic residues" evidence="2">
    <location>
        <begin position="165"/>
        <end position="175"/>
    </location>
</feature>
<keyword evidence="1" id="KW-0175">Coiled coil</keyword>
<evidence type="ECO:0000313" key="3">
    <source>
        <dbReference type="EMBL" id="VEU34897.1"/>
    </source>
</evidence>
<protein>
    <submittedName>
        <fullName evidence="3">Uncharacterized protein</fullName>
    </submittedName>
</protein>
<organism evidence="3 4">
    <name type="scientific">Pseudo-nitzschia multistriata</name>
    <dbReference type="NCBI Taxonomy" id="183589"/>
    <lineage>
        <taxon>Eukaryota</taxon>
        <taxon>Sar</taxon>
        <taxon>Stramenopiles</taxon>
        <taxon>Ochrophyta</taxon>
        <taxon>Bacillariophyta</taxon>
        <taxon>Bacillariophyceae</taxon>
        <taxon>Bacillariophycidae</taxon>
        <taxon>Bacillariales</taxon>
        <taxon>Bacillariaceae</taxon>
        <taxon>Pseudo-nitzschia</taxon>
    </lineage>
</organism>
<evidence type="ECO:0000256" key="1">
    <source>
        <dbReference type="SAM" id="Coils"/>
    </source>
</evidence>
<feature type="region of interest" description="Disordered" evidence="2">
    <location>
        <begin position="153"/>
        <end position="195"/>
    </location>
</feature>
<feature type="compositionally biased region" description="Basic and acidic residues" evidence="2">
    <location>
        <begin position="242"/>
        <end position="254"/>
    </location>
</feature>
<sequence length="660" mass="73409">MRLPPKSITDHETSHRFAKDRRPLAPIEPRVPAVASLSFDESSLASSASAREDFLLVLVSSVSGSVVQTKNQNRALTMVEACGIQPEVLDASDPANALVRDELFEMSGIRGVFPQFFLVQGDRTSFFADFAELEHMNDEGTLAEWLGMELPTVGPAGVANGDAAASEDADAEDSNADQPARSAPADPDGSISKEFSMRDTGVAGNEMDCEHRYAASSSTEDLFNVDSVSKVLNAMSPAPVTPRERTDSSQKDRDDESESEFENESNFESYDDDDDDDIDNNNNNNNNMMILSIPTESIDQEEWSDPMLLEKYQDEILALEDYLQEQEEKEEEQEQELLNESRGKAGEPAETRRGAVDYDGRHSGAYVPSGEHRTGPNERTNRVGEHNRKISSEDGGERFVSPSFLPVAATITPTSSSSPPRSTARGRRSDKVDPNDNHPVHTNNFVRTHSEASDPKNNEKDIPCNVSMETTSTRTETEQLLRAEIEDLKVRCEKLKAERYMVEGQLKEARQKNHEIELRALDHRKQGTVHKYQLQQTLRCGYCTRVFRSNPSSPNAPIASQACGHSVCRNCCQARLAPARRNEQRRRDGHSMTGSELLRSTMASDLFMCVDMDHVYSEAEQEQRREGESCPICSAPRAFKDGRLHVNESLCAVLRLLDPA</sequence>
<feature type="compositionally biased region" description="Basic and acidic residues" evidence="2">
    <location>
        <begin position="448"/>
        <end position="462"/>
    </location>
</feature>
<feature type="region of interest" description="Disordered" evidence="2">
    <location>
        <begin position="1"/>
        <end position="22"/>
    </location>
</feature>
<proteinExistence type="predicted"/>
<feature type="compositionally biased region" description="Acidic residues" evidence="2">
    <location>
        <begin position="325"/>
        <end position="337"/>
    </location>
</feature>
<feature type="coiled-coil region" evidence="1">
    <location>
        <begin position="478"/>
        <end position="526"/>
    </location>
</feature>
<reference evidence="3 4" key="1">
    <citation type="submission" date="2019-01" db="EMBL/GenBank/DDBJ databases">
        <authorList>
            <person name="Ferrante I. M."/>
        </authorList>
    </citation>
    <scope>NUCLEOTIDE SEQUENCE [LARGE SCALE GENOMIC DNA]</scope>
    <source>
        <strain evidence="3 4">B856</strain>
    </source>
</reference>
<feature type="compositionally biased region" description="Basic and acidic residues" evidence="2">
    <location>
        <begin position="370"/>
        <end position="397"/>
    </location>
</feature>
<dbReference type="AlphaFoldDB" id="A0A448YYG5"/>
<feature type="region of interest" description="Disordered" evidence="2">
    <location>
        <begin position="325"/>
        <end position="464"/>
    </location>
</feature>
<evidence type="ECO:0000256" key="2">
    <source>
        <dbReference type="SAM" id="MobiDB-lite"/>
    </source>
</evidence>
<dbReference type="InterPro" id="IPR013083">
    <property type="entry name" value="Znf_RING/FYVE/PHD"/>
</dbReference>
<dbReference type="Gene3D" id="3.40.30.10">
    <property type="entry name" value="Glutaredoxin"/>
    <property type="match status" value="1"/>
</dbReference>
<feature type="compositionally biased region" description="Acidic residues" evidence="2">
    <location>
        <begin position="255"/>
        <end position="279"/>
    </location>
</feature>
<feature type="region of interest" description="Disordered" evidence="2">
    <location>
        <begin position="233"/>
        <end position="288"/>
    </location>
</feature>
<feature type="compositionally biased region" description="Low complexity" evidence="2">
    <location>
        <begin position="406"/>
        <end position="423"/>
    </location>
</feature>
<dbReference type="Proteomes" id="UP000291116">
    <property type="component" value="Unassembled WGS sequence"/>
</dbReference>
<feature type="compositionally biased region" description="Basic and acidic residues" evidence="2">
    <location>
        <begin position="8"/>
        <end position="22"/>
    </location>
</feature>
<keyword evidence="4" id="KW-1185">Reference proteome</keyword>
<gene>
    <name evidence="3" type="ORF">PSNMU_V1.4_AUG-EV-PASAV3_0016180</name>
</gene>
<accession>A0A448YYG5</accession>